<organism evidence="3">
    <name type="scientific">Leifsonia sp. NPDC080035</name>
    <dbReference type="NCBI Taxonomy" id="3143936"/>
    <lineage>
        <taxon>Bacteria</taxon>
        <taxon>Bacillati</taxon>
        <taxon>Actinomycetota</taxon>
        <taxon>Actinomycetes</taxon>
        <taxon>Micrococcales</taxon>
        <taxon>Microbacteriaceae</taxon>
        <taxon>Leifsonia</taxon>
    </lineage>
</organism>
<name>A0AAU7GD35_9MICO</name>
<dbReference type="PANTHER" id="PTHR35174:SF3">
    <property type="entry name" value="BLL7171 PROTEIN"/>
    <property type="match status" value="1"/>
</dbReference>
<feature type="domain" description="YCII-related" evidence="2">
    <location>
        <begin position="3"/>
        <end position="113"/>
    </location>
</feature>
<evidence type="ECO:0000256" key="1">
    <source>
        <dbReference type="ARBA" id="ARBA00007689"/>
    </source>
</evidence>
<dbReference type="AlphaFoldDB" id="A0AAU7GD35"/>
<dbReference type="RefSeq" id="WP_348788529.1">
    <property type="nucleotide sequence ID" value="NZ_CP157390.1"/>
</dbReference>
<accession>A0AAU7GD35</accession>
<evidence type="ECO:0000259" key="2">
    <source>
        <dbReference type="Pfam" id="PF03795"/>
    </source>
</evidence>
<reference evidence="3" key="1">
    <citation type="submission" date="2024-05" db="EMBL/GenBank/DDBJ databases">
        <title>The Natural Products Discovery Center: Release of the First 8490 Sequenced Strains for Exploring Actinobacteria Biosynthetic Diversity.</title>
        <authorList>
            <person name="Kalkreuter E."/>
            <person name="Kautsar S.A."/>
            <person name="Yang D."/>
            <person name="Bader C.D."/>
            <person name="Teijaro C.N."/>
            <person name="Fluegel L."/>
            <person name="Davis C.M."/>
            <person name="Simpson J.R."/>
            <person name="Lauterbach L."/>
            <person name="Steele A.D."/>
            <person name="Gui C."/>
            <person name="Meng S."/>
            <person name="Li G."/>
            <person name="Viehrig K."/>
            <person name="Ye F."/>
            <person name="Su P."/>
            <person name="Kiefer A.F."/>
            <person name="Nichols A."/>
            <person name="Cepeda A.J."/>
            <person name="Yan W."/>
            <person name="Fan B."/>
            <person name="Jiang Y."/>
            <person name="Adhikari A."/>
            <person name="Zheng C.-J."/>
            <person name="Schuster L."/>
            <person name="Cowan T.M."/>
            <person name="Smanski M.J."/>
            <person name="Chevrette M.G."/>
            <person name="de Carvalho L.P.S."/>
            <person name="Shen B."/>
        </authorList>
    </citation>
    <scope>NUCLEOTIDE SEQUENCE</scope>
    <source>
        <strain evidence="3">NPDC080035</strain>
    </source>
</reference>
<protein>
    <submittedName>
        <fullName evidence="3">YciI family protein</fullName>
    </submittedName>
</protein>
<dbReference type="SUPFAM" id="SSF54909">
    <property type="entry name" value="Dimeric alpha+beta barrel"/>
    <property type="match status" value="1"/>
</dbReference>
<dbReference type="Gene3D" id="3.30.70.1060">
    <property type="entry name" value="Dimeric alpha+beta barrel"/>
    <property type="match status" value="1"/>
</dbReference>
<dbReference type="InterPro" id="IPR005545">
    <property type="entry name" value="YCII"/>
</dbReference>
<dbReference type="PANTHER" id="PTHR35174">
    <property type="entry name" value="BLL7171 PROTEIN-RELATED"/>
    <property type="match status" value="1"/>
</dbReference>
<dbReference type="EMBL" id="CP157390">
    <property type="protein sequence ID" value="XBM48582.1"/>
    <property type="molecule type" value="Genomic_DNA"/>
</dbReference>
<gene>
    <name evidence="3" type="ORF">AAME72_01695</name>
</gene>
<comment type="similarity">
    <text evidence="1">Belongs to the YciI family.</text>
</comment>
<dbReference type="InterPro" id="IPR011008">
    <property type="entry name" value="Dimeric_a/b-barrel"/>
</dbReference>
<sequence length="118" mass="12376">MTQYLILIHGDESRWNALSADERAAVDDAHRAFNERAGDAVLAAGELESSTRAATLRTGADGAPVATDGPFAESKEVVGGFYVLEAPDREHAVALASGLAEARQGHGGVEVRPLVHRG</sequence>
<dbReference type="Pfam" id="PF03795">
    <property type="entry name" value="YCII"/>
    <property type="match status" value="1"/>
</dbReference>
<proteinExistence type="inferred from homology"/>
<evidence type="ECO:0000313" key="3">
    <source>
        <dbReference type="EMBL" id="XBM48582.1"/>
    </source>
</evidence>